<comment type="subcellular location">
    <subcellularLocation>
        <location evidence="1">Membrane</location>
        <topology evidence="1">Single-pass membrane protein</topology>
    </subcellularLocation>
</comment>
<proteinExistence type="predicted"/>
<dbReference type="AlphaFoldDB" id="A0A446BE75"/>
<keyword evidence="3 6" id="KW-1133">Transmembrane helix</keyword>
<keyword evidence="4 6" id="KW-0472">Membrane</keyword>
<feature type="chain" id="PRO_5019097104" evidence="7">
    <location>
        <begin position="22"/>
        <end position="322"/>
    </location>
</feature>
<feature type="region of interest" description="Disordered" evidence="5">
    <location>
        <begin position="295"/>
        <end position="322"/>
    </location>
</feature>
<dbReference type="PANTHER" id="PTHR15549">
    <property type="entry name" value="PAIRED IMMUNOGLOBULIN-LIKE TYPE 2 RECEPTOR"/>
    <property type="match status" value="1"/>
</dbReference>
<evidence type="ECO:0000256" key="7">
    <source>
        <dbReference type="SAM" id="SignalP"/>
    </source>
</evidence>
<dbReference type="GO" id="GO:0071944">
    <property type="term" value="C:cell periphery"/>
    <property type="evidence" value="ECO:0007669"/>
    <property type="project" value="UniProtKB-ARBA"/>
</dbReference>
<keyword evidence="2 6" id="KW-0812">Transmembrane</keyword>
<evidence type="ECO:0000256" key="2">
    <source>
        <dbReference type="ARBA" id="ARBA00022692"/>
    </source>
</evidence>
<feature type="transmembrane region" description="Helical" evidence="6">
    <location>
        <begin position="222"/>
        <end position="243"/>
    </location>
</feature>
<dbReference type="EMBL" id="OUUZ01000008">
    <property type="protein sequence ID" value="SPQ20801.1"/>
    <property type="molecule type" value="Genomic_DNA"/>
</dbReference>
<keyword evidence="7" id="KW-0732">Signal</keyword>
<feature type="compositionally biased region" description="Low complexity" evidence="5">
    <location>
        <begin position="154"/>
        <end position="201"/>
    </location>
</feature>
<reference evidence="8 9" key="1">
    <citation type="submission" date="2018-04" db="EMBL/GenBank/DDBJ databases">
        <authorList>
            <person name="Huttner S."/>
            <person name="Dainat J."/>
        </authorList>
    </citation>
    <scope>NUCLEOTIDE SEQUENCE [LARGE SCALE GENOMIC DNA]</scope>
</reference>
<feature type="region of interest" description="Disordered" evidence="5">
    <location>
        <begin position="154"/>
        <end position="216"/>
    </location>
</feature>
<dbReference type="GO" id="GO:0016020">
    <property type="term" value="C:membrane"/>
    <property type="evidence" value="ECO:0007669"/>
    <property type="project" value="UniProtKB-SubCell"/>
</dbReference>
<feature type="compositionally biased region" description="Polar residues" evidence="5">
    <location>
        <begin position="202"/>
        <end position="216"/>
    </location>
</feature>
<dbReference type="Proteomes" id="UP000289323">
    <property type="component" value="Unassembled WGS sequence"/>
</dbReference>
<accession>A0A446BE75</accession>
<name>A0A446BE75_9PEZI</name>
<evidence type="ECO:0000256" key="1">
    <source>
        <dbReference type="ARBA" id="ARBA00004167"/>
    </source>
</evidence>
<feature type="signal peptide" evidence="7">
    <location>
        <begin position="1"/>
        <end position="21"/>
    </location>
</feature>
<protein>
    <submittedName>
        <fullName evidence="8">B753e8b6-cf05-427d-9a84-84f66871fa26</fullName>
    </submittedName>
</protein>
<sequence>MKSLVALLAHLVVLQTAPATATCYYPNGGVAKYDVPCDPEAEVSACCGAVGINGYACLTNNLCKGADGKIIRGTCTDQSWNSPDCPHYCERSDWDNNGHDLVSCQNVTNNDLWYCCSGVDDCCDSGVGRFTVQPSNPQTWALWDNSKSAYVVKTPRPTSTTTTSSSSTTSSSATTTAGGSDGASATSSTPGTGGLPSQTSSANNQAEPVSAQSSGLSTGAKAGIGVGAAVGALLVAAVAYLWWKLNKVQREHQQYAGGEVLPPTMPYYPQAPPLKTELPSEPEAHELQAGHYPAGVEAEMDGSPAWSPAPPPSAHAYSTSPQ</sequence>
<organism evidence="8 9">
    <name type="scientific">Thermothielavioides terrestris</name>
    <dbReference type="NCBI Taxonomy" id="2587410"/>
    <lineage>
        <taxon>Eukaryota</taxon>
        <taxon>Fungi</taxon>
        <taxon>Dikarya</taxon>
        <taxon>Ascomycota</taxon>
        <taxon>Pezizomycotina</taxon>
        <taxon>Sordariomycetes</taxon>
        <taxon>Sordariomycetidae</taxon>
        <taxon>Sordariales</taxon>
        <taxon>Chaetomiaceae</taxon>
        <taxon>Thermothielavioides</taxon>
    </lineage>
</organism>
<evidence type="ECO:0000313" key="9">
    <source>
        <dbReference type="Proteomes" id="UP000289323"/>
    </source>
</evidence>
<evidence type="ECO:0000256" key="5">
    <source>
        <dbReference type="SAM" id="MobiDB-lite"/>
    </source>
</evidence>
<evidence type="ECO:0000256" key="4">
    <source>
        <dbReference type="ARBA" id="ARBA00023136"/>
    </source>
</evidence>
<dbReference type="InterPro" id="IPR051694">
    <property type="entry name" value="Immunoregulatory_rcpt-like"/>
</dbReference>
<evidence type="ECO:0000313" key="8">
    <source>
        <dbReference type="EMBL" id="SPQ20801.1"/>
    </source>
</evidence>
<evidence type="ECO:0000256" key="6">
    <source>
        <dbReference type="SAM" id="Phobius"/>
    </source>
</evidence>
<gene>
    <name evidence="8" type="ORF">TT172_LOCUS3220</name>
</gene>
<evidence type="ECO:0000256" key="3">
    <source>
        <dbReference type="ARBA" id="ARBA00022989"/>
    </source>
</evidence>